<dbReference type="Pfam" id="PF10273">
    <property type="entry name" value="WGG"/>
    <property type="match status" value="1"/>
</dbReference>
<dbReference type="Proteomes" id="UP001497453">
    <property type="component" value="Chromosome 10"/>
</dbReference>
<gene>
    <name evidence="4" type="ORF">GFSPODELE1_LOCUS1756</name>
</gene>
<name>A0ABP1CSE0_9APHY</name>
<dbReference type="InterPro" id="IPR019398">
    <property type="entry name" value="Pre-rRNA_process_TSR2"/>
</dbReference>
<proteinExistence type="inferred from homology"/>
<sequence>MSAATSIPSTSSSRPPPNSVLFARGVIAQLATWPALRIAVDQSWGGPESAQKRTWLASVIVDDFEEQNDPIPDVEFVEDRLLQVLEDEFDLVLEDDSSKGIADEIVKLWEAIQLGGTRGLERVIALEEKADKVKGKKLQVEEGAANDSDWEDESGESDEEGDLRASADAGEVPTLLDHAQCSKPEAEVDEDGFTVVKGKSRAHR</sequence>
<evidence type="ECO:0000256" key="3">
    <source>
        <dbReference type="SAM" id="MobiDB-lite"/>
    </source>
</evidence>
<evidence type="ECO:0000313" key="4">
    <source>
        <dbReference type="EMBL" id="CAL1697618.1"/>
    </source>
</evidence>
<evidence type="ECO:0000256" key="1">
    <source>
        <dbReference type="ARBA" id="ARBA00006524"/>
    </source>
</evidence>
<keyword evidence="2" id="KW-0698">rRNA processing</keyword>
<feature type="compositionally biased region" description="Acidic residues" evidence="3">
    <location>
        <begin position="148"/>
        <end position="161"/>
    </location>
</feature>
<dbReference type="PANTHER" id="PTHR21250">
    <property type="entry name" value="PRE-RRNA-PROCESSING PROTEIN TSR2 HOMOLOG"/>
    <property type="match status" value="1"/>
</dbReference>
<keyword evidence="5" id="KW-1185">Reference proteome</keyword>
<accession>A0ABP1CSE0</accession>
<evidence type="ECO:0008006" key="6">
    <source>
        <dbReference type="Google" id="ProtNLM"/>
    </source>
</evidence>
<dbReference type="EMBL" id="OZ037953">
    <property type="protein sequence ID" value="CAL1697618.1"/>
    <property type="molecule type" value="Genomic_DNA"/>
</dbReference>
<evidence type="ECO:0000313" key="5">
    <source>
        <dbReference type="Proteomes" id="UP001497453"/>
    </source>
</evidence>
<reference evidence="5" key="1">
    <citation type="submission" date="2024-04" db="EMBL/GenBank/DDBJ databases">
        <authorList>
            <person name="Shaw F."/>
            <person name="Minotto A."/>
        </authorList>
    </citation>
    <scope>NUCLEOTIDE SEQUENCE [LARGE SCALE GENOMIC DNA]</scope>
</reference>
<evidence type="ECO:0000256" key="2">
    <source>
        <dbReference type="ARBA" id="ARBA00022552"/>
    </source>
</evidence>
<protein>
    <recommendedName>
        <fullName evidence="6">Pre-rRNA-processing protein TSR2</fullName>
    </recommendedName>
</protein>
<feature type="region of interest" description="Disordered" evidence="3">
    <location>
        <begin position="137"/>
        <end position="204"/>
    </location>
</feature>
<organism evidence="4 5">
    <name type="scientific">Somion occarium</name>
    <dbReference type="NCBI Taxonomy" id="3059160"/>
    <lineage>
        <taxon>Eukaryota</taxon>
        <taxon>Fungi</taxon>
        <taxon>Dikarya</taxon>
        <taxon>Basidiomycota</taxon>
        <taxon>Agaricomycotina</taxon>
        <taxon>Agaricomycetes</taxon>
        <taxon>Polyporales</taxon>
        <taxon>Cerrenaceae</taxon>
        <taxon>Somion</taxon>
    </lineage>
</organism>
<comment type="similarity">
    <text evidence="1">Belongs to the TSR2 family.</text>
</comment>